<accession>A0AAE0M561</accession>
<reference evidence="9" key="2">
    <citation type="submission" date="2023-06" db="EMBL/GenBank/DDBJ databases">
        <authorList>
            <consortium name="Lawrence Berkeley National Laboratory"/>
            <person name="Haridas S."/>
            <person name="Hensen N."/>
            <person name="Bonometti L."/>
            <person name="Westerberg I."/>
            <person name="Brannstrom I.O."/>
            <person name="Guillou S."/>
            <person name="Cros-Aarteil S."/>
            <person name="Calhoun S."/>
            <person name="Kuo A."/>
            <person name="Mondo S."/>
            <person name="Pangilinan J."/>
            <person name="Riley R."/>
            <person name="Labutti K."/>
            <person name="Andreopoulos B."/>
            <person name="Lipzen A."/>
            <person name="Chen C."/>
            <person name="Yanf M."/>
            <person name="Daum C."/>
            <person name="Ng V."/>
            <person name="Clum A."/>
            <person name="Steindorff A."/>
            <person name="Ohm R."/>
            <person name="Martin F."/>
            <person name="Silar P."/>
            <person name="Natvig D."/>
            <person name="Lalanne C."/>
            <person name="Gautier V."/>
            <person name="Ament-Velasquez S.L."/>
            <person name="Kruys A."/>
            <person name="Hutchinson M.I."/>
            <person name="Powell A.J."/>
            <person name="Barry K."/>
            <person name="Miller A.N."/>
            <person name="Grigoriev I.V."/>
            <person name="Debuchy R."/>
            <person name="Gladieux P."/>
            <person name="Thoren M.H."/>
            <person name="Johannesson H."/>
        </authorList>
    </citation>
    <scope>NUCLEOTIDE SEQUENCE</scope>
    <source>
        <strain evidence="9">CBS 118394</strain>
    </source>
</reference>
<feature type="domain" description="Glucose-methanol-choline oxidoreductase N-terminal" evidence="7">
    <location>
        <begin position="9"/>
        <end position="311"/>
    </location>
</feature>
<dbReference type="EMBL" id="JAUEDM010000004">
    <property type="protein sequence ID" value="KAK3319098.1"/>
    <property type="molecule type" value="Genomic_DNA"/>
</dbReference>
<protein>
    <recommendedName>
        <fullName evidence="11">GMC oxidoreductase</fullName>
    </recommendedName>
</protein>
<dbReference type="Pfam" id="PF00732">
    <property type="entry name" value="GMC_oxred_N"/>
    <property type="match status" value="1"/>
</dbReference>
<dbReference type="InterPro" id="IPR000172">
    <property type="entry name" value="GMC_OxRdtase_N"/>
</dbReference>
<evidence type="ECO:0000259" key="8">
    <source>
        <dbReference type="Pfam" id="PF05199"/>
    </source>
</evidence>
<dbReference type="GO" id="GO:0016614">
    <property type="term" value="F:oxidoreductase activity, acting on CH-OH group of donors"/>
    <property type="evidence" value="ECO:0007669"/>
    <property type="project" value="InterPro"/>
</dbReference>
<evidence type="ECO:0000313" key="9">
    <source>
        <dbReference type="EMBL" id="KAK3319098.1"/>
    </source>
</evidence>
<evidence type="ECO:0000256" key="1">
    <source>
        <dbReference type="ARBA" id="ARBA00001974"/>
    </source>
</evidence>
<dbReference type="InterPro" id="IPR012132">
    <property type="entry name" value="GMC_OxRdtase"/>
</dbReference>
<name>A0AAE0M561_9PEZI</name>
<evidence type="ECO:0000256" key="2">
    <source>
        <dbReference type="ARBA" id="ARBA00010790"/>
    </source>
</evidence>
<gene>
    <name evidence="9" type="ORF">B0H66DRAFT_257056</name>
</gene>
<keyword evidence="4 6" id="KW-0274">FAD</keyword>
<comment type="caution">
    <text evidence="9">The sequence shown here is derived from an EMBL/GenBank/DDBJ whole genome shotgun (WGS) entry which is preliminary data.</text>
</comment>
<dbReference type="GO" id="GO:0050660">
    <property type="term" value="F:flavin adenine dinucleotide binding"/>
    <property type="evidence" value="ECO:0007669"/>
    <property type="project" value="InterPro"/>
</dbReference>
<evidence type="ECO:0000256" key="3">
    <source>
        <dbReference type="ARBA" id="ARBA00022630"/>
    </source>
</evidence>
<feature type="binding site" evidence="6">
    <location>
        <begin position="96"/>
        <end position="99"/>
    </location>
    <ligand>
        <name>FAD</name>
        <dbReference type="ChEBI" id="CHEBI:57692"/>
    </ligand>
</feature>
<keyword evidence="5" id="KW-0560">Oxidoreductase</keyword>
<dbReference type="Pfam" id="PF05199">
    <property type="entry name" value="GMC_oxred_C"/>
    <property type="match status" value="1"/>
</dbReference>
<keyword evidence="3" id="KW-0285">Flavoprotein</keyword>
<evidence type="ECO:0000259" key="7">
    <source>
        <dbReference type="Pfam" id="PF00732"/>
    </source>
</evidence>
<dbReference type="PIRSF" id="PIRSF000137">
    <property type="entry name" value="Alcohol_oxidase"/>
    <property type="match status" value="1"/>
</dbReference>
<sequence>MATSEDSNYDFIIVGGGTAGLVLAARLSEDPDVQVLVVETGVDQKDDPRVLTPALWSKLMKTEADWAFDTVPQKALGGRNTPFPHGRLLGGTSAINGLVFTPVPKSNVEGWAALGNPGWEWESFDKSFQKVFTLTDNKGHVVGNGPLQVSYPDQSNNNWPAIWKETLAGLSFSVSGDCLFKTGAGNGLVANPECVHPVTKQRSFAHTAYLVPALERSNLTALTGVTVGKVVFGTAGSAEEDVVAEGIQYRDGNKETKIIKARKEVILAAGVFNSPALLERSGIGSAELLSKLGVEVVVDNPNVGENLQNHVIVTVASEVKQGGPKTLLDDLRRGDLETIAAAMAAYYGNPATPSGPFATAGTSVTGQLPFPEIHTDAGKEDLERILDSTLSSSPESGGLAKVSAEFVRAMLSSPDEAAGCYITIPGWAMLNPDGTLGTPPADTADDSGFFSIALLSTHPLSRGSTHITSSYPTSESTSNHGIAIDPGYLSHPLDVEVFARNLRFLETILATEPLAAQLKAVRVPPAGGFKDLDVGKSYVKNFGLGGNHFVGSCAMVPREMGGVVDPCLRVYGTKNLRVCDASIIPLIPRANPQAAVYGIAEHGAAIIKKI</sequence>
<evidence type="ECO:0000313" key="10">
    <source>
        <dbReference type="Proteomes" id="UP001283341"/>
    </source>
</evidence>
<evidence type="ECO:0000256" key="4">
    <source>
        <dbReference type="ARBA" id="ARBA00022827"/>
    </source>
</evidence>
<feature type="binding site" evidence="6">
    <location>
        <begin position="592"/>
        <end position="593"/>
    </location>
    <ligand>
        <name>FAD</name>
        <dbReference type="ChEBI" id="CHEBI:57692"/>
    </ligand>
</feature>
<dbReference type="PANTHER" id="PTHR11552:SF201">
    <property type="entry name" value="GLUCOSE-METHANOL-CHOLINE OXIDOREDUCTASE N-TERMINAL DOMAIN-CONTAINING PROTEIN"/>
    <property type="match status" value="1"/>
</dbReference>
<dbReference type="Gene3D" id="3.50.50.60">
    <property type="entry name" value="FAD/NAD(P)-binding domain"/>
    <property type="match status" value="1"/>
</dbReference>
<dbReference type="AlphaFoldDB" id="A0AAE0M561"/>
<evidence type="ECO:0000256" key="6">
    <source>
        <dbReference type="PIRSR" id="PIRSR000137-2"/>
    </source>
</evidence>
<comment type="cofactor">
    <cofactor evidence="1 6">
        <name>FAD</name>
        <dbReference type="ChEBI" id="CHEBI:57692"/>
    </cofactor>
</comment>
<organism evidence="9 10">
    <name type="scientific">Apodospora peruviana</name>
    <dbReference type="NCBI Taxonomy" id="516989"/>
    <lineage>
        <taxon>Eukaryota</taxon>
        <taxon>Fungi</taxon>
        <taxon>Dikarya</taxon>
        <taxon>Ascomycota</taxon>
        <taxon>Pezizomycotina</taxon>
        <taxon>Sordariomycetes</taxon>
        <taxon>Sordariomycetidae</taxon>
        <taxon>Sordariales</taxon>
        <taxon>Lasiosphaeriaceae</taxon>
        <taxon>Apodospora</taxon>
    </lineage>
</organism>
<proteinExistence type="inferred from homology"/>
<comment type="similarity">
    <text evidence="2">Belongs to the GMC oxidoreductase family.</text>
</comment>
<feature type="domain" description="Glucose-methanol-choline oxidoreductase C-terminal" evidence="8">
    <location>
        <begin position="459"/>
        <end position="600"/>
    </location>
</feature>
<dbReference type="Proteomes" id="UP001283341">
    <property type="component" value="Unassembled WGS sequence"/>
</dbReference>
<dbReference type="SUPFAM" id="SSF54373">
    <property type="entry name" value="FAD-linked reductases, C-terminal domain"/>
    <property type="match status" value="1"/>
</dbReference>
<reference evidence="9" key="1">
    <citation type="journal article" date="2023" name="Mol. Phylogenet. Evol.">
        <title>Genome-scale phylogeny and comparative genomics of the fungal order Sordariales.</title>
        <authorList>
            <person name="Hensen N."/>
            <person name="Bonometti L."/>
            <person name="Westerberg I."/>
            <person name="Brannstrom I.O."/>
            <person name="Guillou S."/>
            <person name="Cros-Aarteil S."/>
            <person name="Calhoun S."/>
            <person name="Haridas S."/>
            <person name="Kuo A."/>
            <person name="Mondo S."/>
            <person name="Pangilinan J."/>
            <person name="Riley R."/>
            <person name="LaButti K."/>
            <person name="Andreopoulos B."/>
            <person name="Lipzen A."/>
            <person name="Chen C."/>
            <person name="Yan M."/>
            <person name="Daum C."/>
            <person name="Ng V."/>
            <person name="Clum A."/>
            <person name="Steindorff A."/>
            <person name="Ohm R.A."/>
            <person name="Martin F."/>
            <person name="Silar P."/>
            <person name="Natvig D.O."/>
            <person name="Lalanne C."/>
            <person name="Gautier V."/>
            <person name="Ament-Velasquez S.L."/>
            <person name="Kruys A."/>
            <person name="Hutchinson M.I."/>
            <person name="Powell A.J."/>
            <person name="Barry K."/>
            <person name="Miller A.N."/>
            <person name="Grigoriev I.V."/>
            <person name="Debuchy R."/>
            <person name="Gladieux P."/>
            <person name="Hiltunen Thoren M."/>
            <person name="Johannesson H."/>
        </authorList>
    </citation>
    <scope>NUCLEOTIDE SEQUENCE</scope>
    <source>
        <strain evidence="9">CBS 118394</strain>
    </source>
</reference>
<dbReference type="SUPFAM" id="SSF51905">
    <property type="entry name" value="FAD/NAD(P)-binding domain"/>
    <property type="match status" value="1"/>
</dbReference>
<evidence type="ECO:0000256" key="5">
    <source>
        <dbReference type="ARBA" id="ARBA00023002"/>
    </source>
</evidence>
<dbReference type="Gene3D" id="3.30.560.10">
    <property type="entry name" value="Glucose Oxidase, domain 3"/>
    <property type="match status" value="1"/>
</dbReference>
<feature type="binding site" evidence="6">
    <location>
        <position position="92"/>
    </location>
    <ligand>
        <name>FAD</name>
        <dbReference type="ChEBI" id="CHEBI:57692"/>
    </ligand>
</feature>
<dbReference type="PANTHER" id="PTHR11552">
    <property type="entry name" value="GLUCOSE-METHANOL-CHOLINE GMC OXIDOREDUCTASE"/>
    <property type="match status" value="1"/>
</dbReference>
<feature type="binding site" evidence="6">
    <location>
        <position position="227"/>
    </location>
    <ligand>
        <name>FAD</name>
        <dbReference type="ChEBI" id="CHEBI:57692"/>
    </ligand>
</feature>
<keyword evidence="10" id="KW-1185">Reference proteome</keyword>
<dbReference type="InterPro" id="IPR036188">
    <property type="entry name" value="FAD/NAD-bd_sf"/>
</dbReference>
<evidence type="ECO:0008006" key="11">
    <source>
        <dbReference type="Google" id="ProtNLM"/>
    </source>
</evidence>
<dbReference type="InterPro" id="IPR007867">
    <property type="entry name" value="GMC_OxRtase_C"/>
</dbReference>